<dbReference type="PANTHER" id="PTHR38705:SF1">
    <property type="entry name" value="PROTEIN RDS1"/>
    <property type="match status" value="1"/>
</dbReference>
<evidence type="ECO:0000256" key="2">
    <source>
        <dbReference type="SAM" id="SignalP"/>
    </source>
</evidence>
<dbReference type="Pfam" id="PF13668">
    <property type="entry name" value="Ferritin_2"/>
    <property type="match status" value="1"/>
</dbReference>
<name>A0A232LNA8_9EURO</name>
<feature type="region of interest" description="Disordered" evidence="1">
    <location>
        <begin position="81"/>
        <end position="102"/>
    </location>
</feature>
<comment type="caution">
    <text evidence="3">The sequence shown here is derived from an EMBL/GenBank/DDBJ whole genome shotgun (WGS) entry which is preliminary data.</text>
</comment>
<accession>A0A232LNA8</accession>
<dbReference type="InterPro" id="IPR039254">
    <property type="entry name" value="Rds1"/>
</dbReference>
<gene>
    <name evidence="3" type="ORF">Egran_06603</name>
</gene>
<keyword evidence="2" id="KW-0732">Signal</keyword>
<sequence>VLPLLIIICISSSLAAPTSTTQSTVDQTSTRSVAITAPVRTHSTSLPHGRFSGTANEMGALNNSVVGTGIVAPLPVDPEATKYPSDGQLHEPQPAPYAPAGGLGTNGTIPVYKAESDWDYESLALALYQEWIELDLFHNGLDRFSADDFIAAGLGAEERFLIRYMADQELGHLTMISNILGPQAPQQCVYNYPYGTVREFFDFCQKLTRFGEAGVYGYLLHLNSREAAQLLLQAITTEARQQLIFRQFDGVFPMPEWFQVGIPQSWAWTLLAPHISYCPGNQTRLAWQNFPALWVLSQPNPARQNGSAGFNETIEAGTNTLNSTVASSDACAPNSTDTLNDCRLAITQDRTIPLSYPGRRVELVWESPGKLVGPNNSYITSSQAGSPKYVAWVTQLNVTYSPLQVSNSTFGSTIQPNFTTYMGDPAVNGTMFIAITDDDPQLSPFNISFINPHVVAGPALYQAG</sequence>
<feature type="signal peptide" evidence="2">
    <location>
        <begin position="1"/>
        <end position="15"/>
    </location>
</feature>
<feature type="non-terminal residue" evidence="3">
    <location>
        <position position="1"/>
    </location>
</feature>
<dbReference type="OrthoDB" id="2098436at2759"/>
<feature type="chain" id="PRO_5012172539" description="Protein rds1" evidence="2">
    <location>
        <begin position="16"/>
        <end position="464"/>
    </location>
</feature>
<organism evidence="3 4">
    <name type="scientific">Elaphomyces granulatus</name>
    <dbReference type="NCBI Taxonomy" id="519963"/>
    <lineage>
        <taxon>Eukaryota</taxon>
        <taxon>Fungi</taxon>
        <taxon>Dikarya</taxon>
        <taxon>Ascomycota</taxon>
        <taxon>Pezizomycotina</taxon>
        <taxon>Eurotiomycetes</taxon>
        <taxon>Eurotiomycetidae</taxon>
        <taxon>Eurotiales</taxon>
        <taxon>Elaphomycetaceae</taxon>
        <taxon>Elaphomyces</taxon>
    </lineage>
</organism>
<dbReference type="AlphaFoldDB" id="A0A232LNA8"/>
<keyword evidence="4" id="KW-1185">Reference proteome</keyword>
<evidence type="ECO:0008006" key="5">
    <source>
        <dbReference type="Google" id="ProtNLM"/>
    </source>
</evidence>
<reference evidence="3 4" key="1">
    <citation type="journal article" date="2015" name="Environ. Microbiol.">
        <title>Metagenome sequence of Elaphomyces granulatus from sporocarp tissue reveals Ascomycota ectomycorrhizal fingerprints of genome expansion and a Proteobacteria-rich microbiome.</title>
        <authorList>
            <person name="Quandt C.A."/>
            <person name="Kohler A."/>
            <person name="Hesse C.N."/>
            <person name="Sharpton T.J."/>
            <person name="Martin F."/>
            <person name="Spatafora J.W."/>
        </authorList>
    </citation>
    <scope>NUCLEOTIDE SEQUENCE [LARGE SCALE GENOMIC DNA]</scope>
    <source>
        <strain evidence="3 4">OSC145934</strain>
    </source>
</reference>
<dbReference type="EMBL" id="NPHW01006664">
    <property type="protein sequence ID" value="OXV05629.1"/>
    <property type="molecule type" value="Genomic_DNA"/>
</dbReference>
<proteinExistence type="predicted"/>
<dbReference type="Proteomes" id="UP000243515">
    <property type="component" value="Unassembled WGS sequence"/>
</dbReference>
<protein>
    <recommendedName>
        <fullName evidence="5">Protein rds1</fullName>
    </recommendedName>
</protein>
<evidence type="ECO:0000313" key="4">
    <source>
        <dbReference type="Proteomes" id="UP000243515"/>
    </source>
</evidence>
<dbReference type="PANTHER" id="PTHR38705">
    <property type="entry name" value="PROTEIN RDS1"/>
    <property type="match status" value="1"/>
</dbReference>
<evidence type="ECO:0000313" key="3">
    <source>
        <dbReference type="EMBL" id="OXV05629.1"/>
    </source>
</evidence>
<evidence type="ECO:0000256" key="1">
    <source>
        <dbReference type="SAM" id="MobiDB-lite"/>
    </source>
</evidence>